<dbReference type="Proteomes" id="UP000235672">
    <property type="component" value="Unassembled WGS sequence"/>
</dbReference>
<dbReference type="Pfam" id="PF06985">
    <property type="entry name" value="HET"/>
    <property type="match status" value="1"/>
</dbReference>
<reference evidence="2 3" key="1">
    <citation type="submission" date="2016-05" db="EMBL/GenBank/DDBJ databases">
        <title>A degradative enzymes factory behind the ericoid mycorrhizal symbiosis.</title>
        <authorList>
            <consortium name="DOE Joint Genome Institute"/>
            <person name="Martino E."/>
            <person name="Morin E."/>
            <person name="Grelet G."/>
            <person name="Kuo A."/>
            <person name="Kohler A."/>
            <person name="Daghino S."/>
            <person name="Barry K."/>
            <person name="Choi C."/>
            <person name="Cichocki N."/>
            <person name="Clum A."/>
            <person name="Copeland A."/>
            <person name="Hainaut M."/>
            <person name="Haridas S."/>
            <person name="Labutti K."/>
            <person name="Lindquist E."/>
            <person name="Lipzen A."/>
            <person name="Khouja H.-R."/>
            <person name="Murat C."/>
            <person name="Ohm R."/>
            <person name="Olson A."/>
            <person name="Spatafora J."/>
            <person name="Veneault-Fourrey C."/>
            <person name="Henrissat B."/>
            <person name="Grigoriev I."/>
            <person name="Martin F."/>
            <person name="Perotto S."/>
        </authorList>
    </citation>
    <scope>NUCLEOTIDE SEQUENCE [LARGE SCALE GENOMIC DNA]</scope>
    <source>
        <strain evidence="2 3">UAMH 7357</strain>
    </source>
</reference>
<dbReference type="STRING" id="1745343.A0A2J6Q2F1"/>
<dbReference type="PANTHER" id="PTHR24148:SF64">
    <property type="entry name" value="HETEROKARYON INCOMPATIBILITY DOMAIN-CONTAINING PROTEIN"/>
    <property type="match status" value="1"/>
</dbReference>
<dbReference type="InterPro" id="IPR010730">
    <property type="entry name" value="HET"/>
</dbReference>
<feature type="domain" description="Heterokaryon incompatibility" evidence="1">
    <location>
        <begin position="46"/>
        <end position="214"/>
    </location>
</feature>
<dbReference type="PANTHER" id="PTHR24148">
    <property type="entry name" value="ANKYRIN REPEAT DOMAIN-CONTAINING PROTEIN 39 HOMOLOG-RELATED"/>
    <property type="match status" value="1"/>
</dbReference>
<evidence type="ECO:0000313" key="2">
    <source>
        <dbReference type="EMBL" id="PMD20442.1"/>
    </source>
</evidence>
<proteinExistence type="predicted"/>
<sequence length="346" mass="39459">MATKFQHLPFEKMPGATRLLVLSPDPSRTDNGIQCRLVPATFDAAYEALSYTWGTPDDLGLKIWVNDFHFPVRQNLYCALTALRSATERHLWIDALCINQLDSHGKGRQVGMMDLIYEKAKQVLVWLGYPDEFGNLAVNFEEPSTSTTKAPCETKSLPAFELVTSIVERSKKPLGFDEWGYFRPYFRQKWIHHWQQLAALYNAAYWSRLWIVPEFGLATKLQILYGTSSCHGDIFLVFRELIYKLPVWASAQDQGALFHATSAVPDIGLSMKKIMGSKAMHLPMKVKHTVFANGFENVLSSCEEQYCAERRDKIYALLRLPHDLKDGDIPIDYNASIPQLYERTLG</sequence>
<dbReference type="EMBL" id="KZ613485">
    <property type="protein sequence ID" value="PMD20442.1"/>
    <property type="molecule type" value="Genomic_DNA"/>
</dbReference>
<evidence type="ECO:0000313" key="3">
    <source>
        <dbReference type="Proteomes" id="UP000235672"/>
    </source>
</evidence>
<dbReference type="OrthoDB" id="3564572at2759"/>
<dbReference type="InterPro" id="IPR052895">
    <property type="entry name" value="HetReg/Transcr_Mod"/>
</dbReference>
<evidence type="ECO:0000259" key="1">
    <source>
        <dbReference type="Pfam" id="PF06985"/>
    </source>
</evidence>
<accession>A0A2J6Q2F1</accession>
<protein>
    <recommendedName>
        <fullName evidence="1">Heterokaryon incompatibility domain-containing protein</fullName>
    </recommendedName>
</protein>
<dbReference type="AlphaFoldDB" id="A0A2J6Q2F1"/>
<keyword evidence="3" id="KW-1185">Reference proteome</keyword>
<name>A0A2J6Q2F1_9HELO</name>
<gene>
    <name evidence="2" type="ORF">NA56DRAFT_181117</name>
</gene>
<organism evidence="2 3">
    <name type="scientific">Hyaloscypha hepaticicola</name>
    <dbReference type="NCBI Taxonomy" id="2082293"/>
    <lineage>
        <taxon>Eukaryota</taxon>
        <taxon>Fungi</taxon>
        <taxon>Dikarya</taxon>
        <taxon>Ascomycota</taxon>
        <taxon>Pezizomycotina</taxon>
        <taxon>Leotiomycetes</taxon>
        <taxon>Helotiales</taxon>
        <taxon>Hyaloscyphaceae</taxon>
        <taxon>Hyaloscypha</taxon>
    </lineage>
</organism>